<dbReference type="InterPro" id="IPR011711">
    <property type="entry name" value="GntR_C"/>
</dbReference>
<dbReference type="SMART" id="SM00895">
    <property type="entry name" value="FCD"/>
    <property type="match status" value="1"/>
</dbReference>
<organism evidence="5 6">
    <name type="scientific">Maritimibacter alkaliphilus HTCC2654</name>
    <dbReference type="NCBI Taxonomy" id="314271"/>
    <lineage>
        <taxon>Bacteria</taxon>
        <taxon>Pseudomonadati</taxon>
        <taxon>Pseudomonadota</taxon>
        <taxon>Alphaproteobacteria</taxon>
        <taxon>Rhodobacterales</taxon>
        <taxon>Roseobacteraceae</taxon>
        <taxon>Maritimibacter</taxon>
    </lineage>
</organism>
<dbReference type="SUPFAM" id="SSF46785">
    <property type="entry name" value="Winged helix' DNA-binding domain"/>
    <property type="match status" value="1"/>
</dbReference>
<dbReference type="PROSITE" id="PS50949">
    <property type="entry name" value="HTH_GNTR"/>
    <property type="match status" value="1"/>
</dbReference>
<protein>
    <submittedName>
        <fullName evidence="5">Regulatory protein GntR, HTH:GntR, C-terminal</fullName>
    </submittedName>
</protein>
<dbReference type="InterPro" id="IPR008920">
    <property type="entry name" value="TF_FadR/GntR_C"/>
</dbReference>
<dbReference type="SMART" id="SM00345">
    <property type="entry name" value="HTH_GNTR"/>
    <property type="match status" value="1"/>
</dbReference>
<dbReference type="AlphaFoldDB" id="A3VKK5"/>
<gene>
    <name evidence="5" type="ORF">RB2654_21288</name>
</gene>
<evidence type="ECO:0000313" key="6">
    <source>
        <dbReference type="Proteomes" id="UP000002931"/>
    </source>
</evidence>
<proteinExistence type="predicted"/>
<dbReference type="EMBL" id="AAMT01000018">
    <property type="protein sequence ID" value="EAQ11176.1"/>
    <property type="molecule type" value="Genomic_DNA"/>
</dbReference>
<dbReference type="Pfam" id="PF00392">
    <property type="entry name" value="GntR"/>
    <property type="match status" value="1"/>
</dbReference>
<dbReference type="InterPro" id="IPR000524">
    <property type="entry name" value="Tscrpt_reg_HTH_GntR"/>
</dbReference>
<name>A3VKK5_9RHOB</name>
<feature type="domain" description="HTH gntR-type" evidence="4">
    <location>
        <begin position="18"/>
        <end position="85"/>
    </location>
</feature>
<dbReference type="GO" id="GO:0003700">
    <property type="term" value="F:DNA-binding transcription factor activity"/>
    <property type="evidence" value="ECO:0007669"/>
    <property type="project" value="InterPro"/>
</dbReference>
<evidence type="ECO:0000256" key="3">
    <source>
        <dbReference type="ARBA" id="ARBA00023163"/>
    </source>
</evidence>
<keyword evidence="3" id="KW-0804">Transcription</keyword>
<dbReference type="eggNOG" id="COG1802">
    <property type="taxonomic scope" value="Bacteria"/>
</dbReference>
<dbReference type="PANTHER" id="PTHR43537:SF20">
    <property type="entry name" value="HTH-TYPE TRANSCRIPTIONAL REPRESSOR GLAR"/>
    <property type="match status" value="1"/>
</dbReference>
<keyword evidence="2" id="KW-0238">DNA-binding</keyword>
<dbReference type="Gene3D" id="1.20.120.530">
    <property type="entry name" value="GntR ligand-binding domain-like"/>
    <property type="match status" value="1"/>
</dbReference>
<comment type="caution">
    <text evidence="5">The sequence shown here is derived from an EMBL/GenBank/DDBJ whole genome shotgun (WGS) entry which is preliminary data.</text>
</comment>
<dbReference type="Proteomes" id="UP000002931">
    <property type="component" value="Unassembled WGS sequence"/>
</dbReference>
<evidence type="ECO:0000259" key="4">
    <source>
        <dbReference type="PROSITE" id="PS50949"/>
    </source>
</evidence>
<evidence type="ECO:0000313" key="5">
    <source>
        <dbReference type="EMBL" id="EAQ11176.1"/>
    </source>
</evidence>
<dbReference type="SUPFAM" id="SSF48008">
    <property type="entry name" value="GntR ligand-binding domain-like"/>
    <property type="match status" value="1"/>
</dbReference>
<evidence type="ECO:0000256" key="2">
    <source>
        <dbReference type="ARBA" id="ARBA00023125"/>
    </source>
</evidence>
<dbReference type="Pfam" id="PF07729">
    <property type="entry name" value="FCD"/>
    <property type="match status" value="1"/>
</dbReference>
<sequence>MGFCLMIKKTYADAAMNETVGETAYRRLKFDIIRGIVGPGEKLRIDQLKDRYDIGAGTVREILTRLWVEDLVVAEGQKGFEVAPVSVAGLRDIAALRTLLETQALRLSLATGDLSWEADVVRSYYMLHTVEEQLIAGDMNSVNDWVQQDWEFHHATISACASPSLMAAHSNAFDRFIRYHMIVLDFRGRPAADEHAKLRDLVIARDTEAAVSLLTSHIGSGVEHILASGRIPA</sequence>
<dbReference type="HOGENOM" id="CLU_017584_5_3_5"/>
<dbReference type="PANTHER" id="PTHR43537">
    <property type="entry name" value="TRANSCRIPTIONAL REGULATOR, GNTR FAMILY"/>
    <property type="match status" value="1"/>
</dbReference>
<reference evidence="5 6" key="1">
    <citation type="journal article" date="2010" name="J. Bacteriol.">
        <title>Genome sequences of Pelagibaca bermudensis HTCC2601T and Maritimibacter alkaliphilus HTCC2654T, the type strains of two marine Roseobacter genera.</title>
        <authorList>
            <person name="Thrash J.C."/>
            <person name="Cho J.C."/>
            <person name="Ferriera S."/>
            <person name="Johnson J."/>
            <person name="Vergin K.L."/>
            <person name="Giovannoni S.J."/>
        </authorList>
    </citation>
    <scope>NUCLEOTIDE SEQUENCE [LARGE SCALE GENOMIC DNA]</scope>
    <source>
        <strain evidence="5 6">HTCC2654</strain>
    </source>
</reference>
<dbReference type="GO" id="GO:0003677">
    <property type="term" value="F:DNA binding"/>
    <property type="evidence" value="ECO:0007669"/>
    <property type="project" value="UniProtKB-KW"/>
</dbReference>
<keyword evidence="1" id="KW-0805">Transcription regulation</keyword>
<keyword evidence="6" id="KW-1185">Reference proteome</keyword>
<dbReference type="Gene3D" id="1.10.10.10">
    <property type="entry name" value="Winged helix-like DNA-binding domain superfamily/Winged helix DNA-binding domain"/>
    <property type="match status" value="1"/>
</dbReference>
<dbReference type="InterPro" id="IPR036390">
    <property type="entry name" value="WH_DNA-bd_sf"/>
</dbReference>
<accession>A3VKK5</accession>
<evidence type="ECO:0000256" key="1">
    <source>
        <dbReference type="ARBA" id="ARBA00023015"/>
    </source>
</evidence>
<dbReference type="STRING" id="314271.RB2654_21288"/>
<dbReference type="InterPro" id="IPR036388">
    <property type="entry name" value="WH-like_DNA-bd_sf"/>
</dbReference>